<dbReference type="NCBIfam" id="TIGR00797">
    <property type="entry name" value="matE"/>
    <property type="match status" value="1"/>
</dbReference>
<dbReference type="GO" id="GO:0015297">
    <property type="term" value="F:antiporter activity"/>
    <property type="evidence" value="ECO:0007669"/>
    <property type="project" value="InterPro"/>
</dbReference>
<dbReference type="OrthoDB" id="9811110at2"/>
<keyword evidence="4 7" id="KW-0812">Transmembrane</keyword>
<feature type="transmembrane region" description="Helical" evidence="7">
    <location>
        <begin position="169"/>
        <end position="189"/>
    </location>
</feature>
<evidence type="ECO:0000313" key="9">
    <source>
        <dbReference type="Proteomes" id="UP000255328"/>
    </source>
</evidence>
<evidence type="ECO:0000256" key="4">
    <source>
        <dbReference type="ARBA" id="ARBA00022692"/>
    </source>
</evidence>
<evidence type="ECO:0000256" key="1">
    <source>
        <dbReference type="ARBA" id="ARBA00004651"/>
    </source>
</evidence>
<feature type="transmembrane region" description="Helical" evidence="7">
    <location>
        <begin position="242"/>
        <end position="267"/>
    </location>
</feature>
<dbReference type="PANTHER" id="PTHR43549">
    <property type="entry name" value="MULTIDRUG RESISTANCE PROTEIN YPNP-RELATED"/>
    <property type="match status" value="1"/>
</dbReference>
<dbReference type="GO" id="GO:0042910">
    <property type="term" value="F:xenobiotic transmembrane transporter activity"/>
    <property type="evidence" value="ECO:0007669"/>
    <property type="project" value="InterPro"/>
</dbReference>
<feature type="transmembrane region" description="Helical" evidence="7">
    <location>
        <begin position="12"/>
        <end position="37"/>
    </location>
</feature>
<dbReference type="AlphaFoldDB" id="A0A377GZE9"/>
<evidence type="ECO:0000256" key="3">
    <source>
        <dbReference type="ARBA" id="ARBA00022475"/>
    </source>
</evidence>
<evidence type="ECO:0000256" key="7">
    <source>
        <dbReference type="SAM" id="Phobius"/>
    </source>
</evidence>
<dbReference type="GO" id="GO:0005886">
    <property type="term" value="C:plasma membrane"/>
    <property type="evidence" value="ECO:0007669"/>
    <property type="project" value="UniProtKB-SubCell"/>
</dbReference>
<proteinExistence type="predicted"/>
<keyword evidence="3" id="KW-1003">Cell membrane</keyword>
<sequence length="460" mass="51354">MQVKENKMGTYKILPLLLTMSIPPTISMLINSLYNIVDSIFVARLGTEALTAVSLAFPIQNLILAIAVGSGVGLNSYIARKLGERKEDIANKTAGNGITLAIIHYLILCILGIFFIKRFFQLFVQEENILKLGVSYTYIIIFFSIGIIAQIAIEKILQATGNTLTPMYLQIIGAVVNIVLDPILIYGYFGLPAMGVKGAAIATIIGQLIALFCSVYVLFFKKQSIKILKQDFFIDRKIVKEIYNVGIPSFFIMSIGSFLVMGINLILSEISNLAISLFGIYFKLQTFIYMPTSGVTQGAMPIMGYSYGARNSKRVSEVLNYSIIICVIINFLGSALFWLYPKEILQFFEVSDEMLSMGVQTMRIMSTSYSFGSVCFIFSCFLQAIGKGFSSLIITLLRQFILLLPIAYIFGKIYGLIGVWASFPIVDIVTCIISVFMYKNFLEKDPVMTLNKRKYCNLRN</sequence>
<name>A0A377GZE9_9FUSO</name>
<dbReference type="InterPro" id="IPR048279">
    <property type="entry name" value="MdtK-like"/>
</dbReference>
<evidence type="ECO:0000256" key="5">
    <source>
        <dbReference type="ARBA" id="ARBA00022989"/>
    </source>
</evidence>
<evidence type="ECO:0000256" key="6">
    <source>
        <dbReference type="ARBA" id="ARBA00023136"/>
    </source>
</evidence>
<feature type="transmembrane region" description="Helical" evidence="7">
    <location>
        <begin position="57"/>
        <end position="78"/>
    </location>
</feature>
<organism evidence="8 9">
    <name type="scientific">Fusobacterium necrogenes</name>
    <dbReference type="NCBI Taxonomy" id="858"/>
    <lineage>
        <taxon>Bacteria</taxon>
        <taxon>Fusobacteriati</taxon>
        <taxon>Fusobacteriota</taxon>
        <taxon>Fusobacteriia</taxon>
        <taxon>Fusobacteriales</taxon>
        <taxon>Fusobacteriaceae</taxon>
        <taxon>Fusobacterium</taxon>
    </lineage>
</organism>
<feature type="transmembrane region" description="Helical" evidence="7">
    <location>
        <begin position="417"/>
        <end position="438"/>
    </location>
</feature>
<feature type="transmembrane region" description="Helical" evidence="7">
    <location>
        <begin position="201"/>
        <end position="221"/>
    </location>
</feature>
<keyword evidence="2" id="KW-0813">Transport</keyword>
<dbReference type="PIRSF" id="PIRSF006603">
    <property type="entry name" value="DinF"/>
    <property type="match status" value="1"/>
</dbReference>
<keyword evidence="6 7" id="KW-0472">Membrane</keyword>
<feature type="transmembrane region" description="Helical" evidence="7">
    <location>
        <begin position="318"/>
        <end position="340"/>
    </location>
</feature>
<dbReference type="RefSeq" id="WP_115271371.1">
    <property type="nucleotide sequence ID" value="NZ_UGGU01000003.1"/>
</dbReference>
<comment type="subcellular location">
    <subcellularLocation>
        <location evidence="1">Cell membrane</location>
        <topology evidence="1">Multi-pass membrane protein</topology>
    </subcellularLocation>
</comment>
<dbReference type="InterPro" id="IPR052031">
    <property type="entry name" value="Membrane_Transporter-Flippase"/>
</dbReference>
<dbReference type="InterPro" id="IPR002528">
    <property type="entry name" value="MATE_fam"/>
</dbReference>
<gene>
    <name evidence="8" type="primary">mepA_11</name>
    <name evidence="8" type="ORF">NCTC10723_01865</name>
</gene>
<reference evidence="8 9" key="1">
    <citation type="submission" date="2018-06" db="EMBL/GenBank/DDBJ databases">
        <authorList>
            <consortium name="Pathogen Informatics"/>
            <person name="Doyle S."/>
        </authorList>
    </citation>
    <scope>NUCLEOTIDE SEQUENCE [LARGE SCALE GENOMIC DNA]</scope>
    <source>
        <strain evidence="8 9">NCTC10723</strain>
    </source>
</reference>
<feature type="transmembrane region" description="Helical" evidence="7">
    <location>
        <begin position="287"/>
        <end position="306"/>
    </location>
</feature>
<evidence type="ECO:0000256" key="2">
    <source>
        <dbReference type="ARBA" id="ARBA00022448"/>
    </source>
</evidence>
<evidence type="ECO:0000313" key="8">
    <source>
        <dbReference type="EMBL" id="STO32338.1"/>
    </source>
</evidence>
<accession>A0A377GZE9</accession>
<dbReference type="EMBL" id="UGGU01000003">
    <property type="protein sequence ID" value="STO32338.1"/>
    <property type="molecule type" value="Genomic_DNA"/>
</dbReference>
<feature type="transmembrane region" description="Helical" evidence="7">
    <location>
        <begin position="136"/>
        <end position="157"/>
    </location>
</feature>
<keyword evidence="5 7" id="KW-1133">Transmembrane helix</keyword>
<dbReference type="Proteomes" id="UP000255328">
    <property type="component" value="Unassembled WGS sequence"/>
</dbReference>
<feature type="transmembrane region" description="Helical" evidence="7">
    <location>
        <begin position="389"/>
        <end position="411"/>
    </location>
</feature>
<dbReference type="Pfam" id="PF01554">
    <property type="entry name" value="MatE"/>
    <property type="match status" value="2"/>
</dbReference>
<dbReference type="PANTHER" id="PTHR43549:SF2">
    <property type="entry name" value="MULTIDRUG RESISTANCE PROTEIN NORM-RELATED"/>
    <property type="match status" value="1"/>
</dbReference>
<protein>
    <submittedName>
        <fullName evidence="8">Staphylococcal virulence regulator protein A</fullName>
    </submittedName>
</protein>
<feature type="transmembrane region" description="Helical" evidence="7">
    <location>
        <begin position="360"/>
        <end position="382"/>
    </location>
</feature>
<keyword evidence="9" id="KW-1185">Reference proteome</keyword>
<feature type="transmembrane region" description="Helical" evidence="7">
    <location>
        <begin position="98"/>
        <end position="116"/>
    </location>
</feature>